<proteinExistence type="predicted"/>
<dbReference type="RefSeq" id="WP_125292788.1">
    <property type="nucleotide sequence ID" value="NZ_CP100494.1"/>
</dbReference>
<dbReference type="InterPro" id="IPR025728">
    <property type="entry name" value="YsaB-like"/>
</dbReference>
<name>A0A427V603_9ENTR</name>
<organism evidence="3 4">
    <name type="scientific">Atlantibacter subterraneus</name>
    <dbReference type="NCBI Taxonomy" id="255519"/>
    <lineage>
        <taxon>Bacteria</taxon>
        <taxon>Pseudomonadati</taxon>
        <taxon>Pseudomonadota</taxon>
        <taxon>Gammaproteobacteria</taxon>
        <taxon>Enterobacterales</taxon>
        <taxon>Enterobacteriaceae</taxon>
        <taxon>Atlantibacter</taxon>
    </lineage>
</organism>
<keyword evidence="1 2" id="KW-0732">Signal</keyword>
<gene>
    <name evidence="3" type="ORF">EGT71_06425</name>
</gene>
<protein>
    <recommendedName>
        <fullName evidence="5">Lipoprotein</fullName>
    </recommendedName>
</protein>
<reference evidence="3 4" key="1">
    <citation type="submission" date="2018-10" db="EMBL/GenBank/DDBJ databases">
        <title>Transmission dynamics of multidrug resistant bacteria on intensive care unit surfaces.</title>
        <authorList>
            <person name="D'Souza A.W."/>
            <person name="Potter R.F."/>
            <person name="Wallace M."/>
            <person name="Shupe A."/>
            <person name="Patel S."/>
            <person name="Sun S."/>
            <person name="Gul D."/>
            <person name="Kwon J.H."/>
            <person name="Andleeb S."/>
            <person name="Burnham C.-A.D."/>
            <person name="Dantas G."/>
        </authorList>
    </citation>
    <scope>NUCLEOTIDE SEQUENCE [LARGE SCALE GENOMIC DNA]</scope>
    <source>
        <strain evidence="3 4">AS_373</strain>
    </source>
</reference>
<dbReference type="AlphaFoldDB" id="A0A427V603"/>
<dbReference type="Proteomes" id="UP000275331">
    <property type="component" value="Unassembled WGS sequence"/>
</dbReference>
<evidence type="ECO:0000256" key="2">
    <source>
        <dbReference type="SAM" id="SignalP"/>
    </source>
</evidence>
<comment type="caution">
    <text evidence="3">The sequence shown here is derived from an EMBL/GenBank/DDBJ whole genome shotgun (WGS) entry which is preliminary data.</text>
</comment>
<feature type="signal peptide" evidence="2">
    <location>
        <begin position="1"/>
        <end position="23"/>
    </location>
</feature>
<evidence type="ECO:0000256" key="1">
    <source>
        <dbReference type="ARBA" id="ARBA00022729"/>
    </source>
</evidence>
<evidence type="ECO:0000313" key="3">
    <source>
        <dbReference type="EMBL" id="RSE28015.1"/>
    </source>
</evidence>
<feature type="chain" id="PRO_5019089656" description="Lipoprotein" evidence="2">
    <location>
        <begin position="24"/>
        <end position="102"/>
    </location>
</feature>
<evidence type="ECO:0000313" key="4">
    <source>
        <dbReference type="Proteomes" id="UP000275331"/>
    </source>
</evidence>
<dbReference type="OrthoDB" id="6563049at2"/>
<accession>A0A427V603</accession>
<sequence>MTTTPIHLSMLAAVILLAGCASQETQPQHAQKAKVTPMHSLAMENQCRENAAHRYNLTSQNIRITDFDAFQGSYEMQGSTARQEGFTCAFDMNGQFLHLSMR</sequence>
<dbReference type="EMBL" id="RHXB01000003">
    <property type="protein sequence ID" value="RSE28015.1"/>
    <property type="molecule type" value="Genomic_DNA"/>
</dbReference>
<dbReference type="Pfam" id="PF13983">
    <property type="entry name" value="YsaB"/>
    <property type="match status" value="1"/>
</dbReference>
<evidence type="ECO:0008006" key="5">
    <source>
        <dbReference type="Google" id="ProtNLM"/>
    </source>
</evidence>
<dbReference type="GeneID" id="84663056"/>